<comment type="caution">
    <text evidence="3">The sequence shown here is derived from an EMBL/GenBank/DDBJ whole genome shotgun (WGS) entry which is preliminary data.</text>
</comment>
<evidence type="ECO:0000256" key="1">
    <source>
        <dbReference type="SAM" id="Phobius"/>
    </source>
</evidence>
<evidence type="ECO:0000259" key="2">
    <source>
        <dbReference type="PROSITE" id="PS50011"/>
    </source>
</evidence>
<dbReference type="AlphaFoldDB" id="A0A8H6Y9H0"/>
<keyword evidence="1" id="KW-1133">Transmembrane helix</keyword>
<feature type="transmembrane region" description="Helical" evidence="1">
    <location>
        <begin position="328"/>
        <end position="348"/>
    </location>
</feature>
<dbReference type="InterPro" id="IPR011009">
    <property type="entry name" value="Kinase-like_dom_sf"/>
</dbReference>
<dbReference type="SMART" id="SM00220">
    <property type="entry name" value="S_TKc"/>
    <property type="match status" value="1"/>
</dbReference>
<dbReference type="InterPro" id="IPR000719">
    <property type="entry name" value="Prot_kinase_dom"/>
</dbReference>
<organism evidence="3 4">
    <name type="scientific">Mycena sanguinolenta</name>
    <dbReference type="NCBI Taxonomy" id="230812"/>
    <lineage>
        <taxon>Eukaryota</taxon>
        <taxon>Fungi</taxon>
        <taxon>Dikarya</taxon>
        <taxon>Basidiomycota</taxon>
        <taxon>Agaricomycotina</taxon>
        <taxon>Agaricomycetes</taxon>
        <taxon>Agaricomycetidae</taxon>
        <taxon>Agaricales</taxon>
        <taxon>Marasmiineae</taxon>
        <taxon>Mycenaceae</taxon>
        <taxon>Mycena</taxon>
    </lineage>
</organism>
<dbReference type="Proteomes" id="UP000623467">
    <property type="component" value="Unassembled WGS sequence"/>
</dbReference>
<dbReference type="GO" id="GO:0005524">
    <property type="term" value="F:ATP binding"/>
    <property type="evidence" value="ECO:0007669"/>
    <property type="project" value="InterPro"/>
</dbReference>
<dbReference type="PROSITE" id="PS50011">
    <property type="entry name" value="PROTEIN_KINASE_DOM"/>
    <property type="match status" value="1"/>
</dbReference>
<name>A0A8H6Y9H0_9AGAR</name>
<accession>A0A8H6Y9H0</accession>
<gene>
    <name evidence="3" type="ORF">MSAN_01423700</name>
</gene>
<keyword evidence="1" id="KW-0812">Transmembrane</keyword>
<evidence type="ECO:0000313" key="3">
    <source>
        <dbReference type="EMBL" id="KAF7355082.1"/>
    </source>
</evidence>
<keyword evidence="1" id="KW-0472">Membrane</keyword>
<sequence length="370" mass="43352">MDDFGFSVEVKLTDEEWDRYLGHKRRWCELQPLVESRGYRLPKQYRPEHISAWDERPKGFVEEPHYPHLVEGTRISDNRPVMLKFTRTDLWEATIFEHLSSIPDEDNHTIPLYDVITPPSSNPDAPTEWCIVVTPRLTDCKNRHFDKLSDFIDFVSQVLEGVCFMHRYNIAHTDVARTNIVWDARKNLPDPKDPKGKGKKREPARIRYYFIDFGLACSFSSFEDRGLVKGVCGQHRTIPELSEDIPYDPFALDIRQIGEMLKRDYLEVYLGLDFLDPWMARLRDDDPAKRPTAEEALAEFRALVSTLPEDKLKARVAGRTDWPFGRRVMIVLVCLWMFLNGLFLWWNWHRPVVLTDVRSTLLSRELRGTA</sequence>
<feature type="domain" description="Protein kinase" evidence="2">
    <location>
        <begin position="1"/>
        <end position="370"/>
    </location>
</feature>
<dbReference type="SUPFAM" id="SSF56112">
    <property type="entry name" value="Protein kinase-like (PK-like)"/>
    <property type="match status" value="1"/>
</dbReference>
<dbReference type="OrthoDB" id="5987198at2759"/>
<proteinExistence type="predicted"/>
<reference evidence="3" key="1">
    <citation type="submission" date="2020-05" db="EMBL/GenBank/DDBJ databases">
        <title>Mycena genomes resolve the evolution of fungal bioluminescence.</title>
        <authorList>
            <person name="Tsai I.J."/>
        </authorList>
    </citation>
    <scope>NUCLEOTIDE SEQUENCE</scope>
    <source>
        <strain evidence="3">160909Yilan</strain>
    </source>
</reference>
<dbReference type="Gene3D" id="1.10.510.10">
    <property type="entry name" value="Transferase(Phosphotransferase) domain 1"/>
    <property type="match status" value="1"/>
</dbReference>
<dbReference type="GO" id="GO:0004672">
    <property type="term" value="F:protein kinase activity"/>
    <property type="evidence" value="ECO:0007669"/>
    <property type="project" value="InterPro"/>
</dbReference>
<dbReference type="EMBL" id="JACAZH010000011">
    <property type="protein sequence ID" value="KAF7355082.1"/>
    <property type="molecule type" value="Genomic_DNA"/>
</dbReference>
<protein>
    <submittedName>
        <fullName evidence="3">NADH-cytochrome B5 reductase</fullName>
    </submittedName>
</protein>
<evidence type="ECO:0000313" key="4">
    <source>
        <dbReference type="Proteomes" id="UP000623467"/>
    </source>
</evidence>
<keyword evidence="4" id="KW-1185">Reference proteome</keyword>